<evidence type="ECO:0000313" key="3">
    <source>
        <dbReference type="Proteomes" id="UP000433493"/>
    </source>
</evidence>
<reference evidence="2 3" key="1">
    <citation type="submission" date="2019-09" db="EMBL/GenBank/DDBJ databases">
        <title>Phylogeny of genus Pseudoclavibacter and closely related genus.</title>
        <authorList>
            <person name="Li Y."/>
        </authorList>
    </citation>
    <scope>NUCLEOTIDE SEQUENCE [LARGE SCALE GENOMIC DNA]</scope>
    <source>
        <strain evidence="2 3">KCTC 13959</strain>
    </source>
</reference>
<evidence type="ECO:0000313" key="2">
    <source>
        <dbReference type="EMBL" id="KAB1642540.1"/>
    </source>
</evidence>
<evidence type="ECO:0008006" key="4">
    <source>
        <dbReference type="Google" id="ProtNLM"/>
    </source>
</evidence>
<accession>A0A7J5B9U2</accession>
<feature type="compositionally biased region" description="Basic and acidic residues" evidence="1">
    <location>
        <begin position="1"/>
        <end position="14"/>
    </location>
</feature>
<dbReference type="PANTHER" id="PTHR38733:SF1">
    <property type="entry name" value="TYPE IV METHYL-DIRECTED RESTRICTION ENZYME ECOKMCRBC"/>
    <property type="match status" value="1"/>
</dbReference>
<dbReference type="OrthoDB" id="5148566at2"/>
<protein>
    <recommendedName>
        <fullName evidence="4">Restriction endonuclease</fullName>
    </recommendedName>
</protein>
<dbReference type="PANTHER" id="PTHR38733">
    <property type="entry name" value="PROTEIN MCRC"/>
    <property type="match status" value="1"/>
</dbReference>
<dbReference type="EMBL" id="WBKB01000005">
    <property type="protein sequence ID" value="KAB1642540.1"/>
    <property type="molecule type" value="Genomic_DNA"/>
</dbReference>
<gene>
    <name evidence="2" type="ORF">F8O05_08680</name>
</gene>
<organism evidence="2 3">
    <name type="scientific">Gulosibacter chungangensis</name>
    <dbReference type="NCBI Taxonomy" id="979746"/>
    <lineage>
        <taxon>Bacteria</taxon>
        <taxon>Bacillati</taxon>
        <taxon>Actinomycetota</taxon>
        <taxon>Actinomycetes</taxon>
        <taxon>Micrococcales</taxon>
        <taxon>Microbacteriaceae</taxon>
        <taxon>Gulosibacter</taxon>
    </lineage>
</organism>
<dbReference type="Pfam" id="PF10117">
    <property type="entry name" value="McrBC"/>
    <property type="match status" value="1"/>
</dbReference>
<proteinExistence type="predicted"/>
<keyword evidence="3" id="KW-1185">Reference proteome</keyword>
<dbReference type="InterPro" id="IPR019292">
    <property type="entry name" value="McrC"/>
</dbReference>
<name>A0A7J5B9U2_9MICO</name>
<comment type="caution">
    <text evidence="2">The sequence shown here is derived from an EMBL/GenBank/DDBJ whole genome shotgun (WGS) entry which is preliminary data.</text>
</comment>
<sequence length="400" mass="45070">MTMLKLSEHRRSDPVELTPSQQRKLKDWFHATLEPAPDGKVVVIPGSRVGGSNVDGLNVTVRPKLPVHRVLALIAESIDPYRWLDLDLQVQADWSVEDAVAVLFIRACHHTFSRGLHRSYRRERQDLRFVRGKILIPQTIRRPSPVPVAVEAEVFDDDVLENQVLAAALQRLRVDTTISQSVRVAAHREWREVRHVTELRDPLKDAERIQWSRHNRRYEPAIMLAKLVLAAGSIIVDGQEIAVPGFVVNMPAVVEQWARVQLRQAWALSEREMPDSWRGKLWLDEGKQIPLYPDLAVRTSGTWRFVGDVKYKFLDSTGPNQADVYQLLAYLTATGLPEGTLLHANISSGESNYVVANGGPRIRIVSIDLSQERAAASLKKAAATWISRSPQPTDEFGHAN</sequence>
<dbReference type="Proteomes" id="UP000433493">
    <property type="component" value="Unassembled WGS sequence"/>
</dbReference>
<evidence type="ECO:0000256" key="1">
    <source>
        <dbReference type="SAM" id="MobiDB-lite"/>
    </source>
</evidence>
<dbReference type="AlphaFoldDB" id="A0A7J5B9U2"/>
<feature type="region of interest" description="Disordered" evidence="1">
    <location>
        <begin position="1"/>
        <end position="21"/>
    </location>
</feature>